<evidence type="ECO:0000313" key="2">
    <source>
        <dbReference type="Proteomes" id="UP000583556"/>
    </source>
</evidence>
<organism evidence="1 2">
    <name type="scientific">Novosphingobium olei</name>
    <dbReference type="NCBI Taxonomy" id="2728851"/>
    <lineage>
        <taxon>Bacteria</taxon>
        <taxon>Pseudomonadati</taxon>
        <taxon>Pseudomonadota</taxon>
        <taxon>Alphaproteobacteria</taxon>
        <taxon>Sphingomonadales</taxon>
        <taxon>Sphingomonadaceae</taxon>
        <taxon>Novosphingobium</taxon>
    </lineage>
</organism>
<dbReference type="Pfam" id="PF24178">
    <property type="entry name" value="Subterisin"/>
    <property type="match status" value="1"/>
</dbReference>
<accession>A0A7Y0GC95</accession>
<comment type="caution">
    <text evidence="1">The sequence shown here is derived from an EMBL/GenBank/DDBJ whole genome shotgun (WGS) entry which is preliminary data.</text>
</comment>
<dbReference type="InterPro" id="IPR049805">
    <property type="entry name" value="Lasso_benenodin"/>
</dbReference>
<name>A0A7Y0GC95_9SPHN</name>
<dbReference type="RefSeq" id="WP_169495135.1">
    <property type="nucleotide sequence ID" value="NZ_JABBGM010000014.1"/>
</dbReference>
<keyword evidence="2" id="KW-1185">Reference proteome</keyword>
<gene>
    <name evidence="1" type="ORF">HHL27_19855</name>
</gene>
<protein>
    <submittedName>
        <fullName evidence="1">Benenodin family lasso peptide</fullName>
    </submittedName>
</protein>
<dbReference type="EMBL" id="JABBGM010000014">
    <property type="protein sequence ID" value="NML95933.1"/>
    <property type="molecule type" value="Genomic_DNA"/>
</dbReference>
<proteinExistence type="predicted"/>
<dbReference type="AlphaFoldDB" id="A0A7Y0GC95"/>
<reference evidence="1 2" key="1">
    <citation type="submission" date="2020-04" db="EMBL/GenBank/DDBJ databases">
        <title>Novosphingobium sp. TW-4 isolated from soil.</title>
        <authorList>
            <person name="Dahal R.H."/>
            <person name="Chaudhary D.K."/>
        </authorList>
    </citation>
    <scope>NUCLEOTIDE SEQUENCE [LARGE SCALE GENOMIC DNA]</scope>
    <source>
        <strain evidence="1 2">TW-4</strain>
    </source>
</reference>
<dbReference type="NCBIfam" id="NF033522">
    <property type="entry name" value="lasso_benenodin"/>
    <property type="match status" value="1"/>
</dbReference>
<evidence type="ECO:0000313" key="1">
    <source>
        <dbReference type="EMBL" id="NML95933.1"/>
    </source>
</evidence>
<sequence>MERKIELIEDVEDLGAASTETLGAPGNQLEFGVIARPLGLDSE</sequence>
<dbReference type="Proteomes" id="UP000583556">
    <property type="component" value="Unassembled WGS sequence"/>
</dbReference>